<name>A0AAW1VU23_RUBAR</name>
<gene>
    <name evidence="1" type="ORF">M0R45_035176</name>
</gene>
<dbReference type="AlphaFoldDB" id="A0AAW1VU23"/>
<comment type="caution">
    <text evidence="1">The sequence shown here is derived from an EMBL/GenBank/DDBJ whole genome shotgun (WGS) entry which is preliminary data.</text>
</comment>
<dbReference type="EMBL" id="JBEDUW010000007">
    <property type="protein sequence ID" value="KAK9911255.1"/>
    <property type="molecule type" value="Genomic_DNA"/>
</dbReference>
<keyword evidence="2" id="KW-1185">Reference proteome</keyword>
<reference evidence="1 2" key="1">
    <citation type="journal article" date="2023" name="G3 (Bethesda)">
        <title>A chromosome-length genome assembly and annotation of blackberry (Rubus argutus, cv. 'Hillquist').</title>
        <authorList>
            <person name="Bruna T."/>
            <person name="Aryal R."/>
            <person name="Dudchenko O."/>
            <person name="Sargent D.J."/>
            <person name="Mead D."/>
            <person name="Buti M."/>
            <person name="Cavallini A."/>
            <person name="Hytonen T."/>
            <person name="Andres J."/>
            <person name="Pham M."/>
            <person name="Weisz D."/>
            <person name="Mascagni F."/>
            <person name="Usai G."/>
            <person name="Natali L."/>
            <person name="Bassil N."/>
            <person name="Fernandez G.E."/>
            <person name="Lomsadze A."/>
            <person name="Armour M."/>
            <person name="Olukolu B."/>
            <person name="Poorten T."/>
            <person name="Britton C."/>
            <person name="Davik J."/>
            <person name="Ashrafi H."/>
            <person name="Aiden E.L."/>
            <person name="Borodovsky M."/>
            <person name="Worthington M."/>
        </authorList>
    </citation>
    <scope>NUCLEOTIDE SEQUENCE [LARGE SCALE GENOMIC DNA]</scope>
    <source>
        <strain evidence="1">PI 553951</strain>
    </source>
</reference>
<evidence type="ECO:0000313" key="1">
    <source>
        <dbReference type="EMBL" id="KAK9911255.1"/>
    </source>
</evidence>
<accession>A0AAW1VU23</accession>
<proteinExistence type="predicted"/>
<evidence type="ECO:0000313" key="2">
    <source>
        <dbReference type="Proteomes" id="UP001457282"/>
    </source>
</evidence>
<sequence length="259" mass="28145">MANFNPTTVTISPWQLHTKPAKPPQQFIQENTIITNSPMAAVPHLYLQIMTEAPNNTKKSEPVLTFNHHNSILTATNTQFIDHHKAGSSLAGAALLSSARHQSSWPQPCLHLPQAPLSSLSPPRHLRRAFVLNLFAAASCAPAPFHISNDTVSARRRDKLNSSSPVRRRCLFLMTVAFPHHRPRITGPSPCHCRALPRPPSPPLIELASLSALQQPSIPFPAPPNSCSPLFGDAVAAASLLPSHCEPQTQSADAARKKN</sequence>
<dbReference type="Proteomes" id="UP001457282">
    <property type="component" value="Unassembled WGS sequence"/>
</dbReference>
<organism evidence="1 2">
    <name type="scientific">Rubus argutus</name>
    <name type="common">Southern blackberry</name>
    <dbReference type="NCBI Taxonomy" id="59490"/>
    <lineage>
        <taxon>Eukaryota</taxon>
        <taxon>Viridiplantae</taxon>
        <taxon>Streptophyta</taxon>
        <taxon>Embryophyta</taxon>
        <taxon>Tracheophyta</taxon>
        <taxon>Spermatophyta</taxon>
        <taxon>Magnoliopsida</taxon>
        <taxon>eudicotyledons</taxon>
        <taxon>Gunneridae</taxon>
        <taxon>Pentapetalae</taxon>
        <taxon>rosids</taxon>
        <taxon>fabids</taxon>
        <taxon>Rosales</taxon>
        <taxon>Rosaceae</taxon>
        <taxon>Rosoideae</taxon>
        <taxon>Rosoideae incertae sedis</taxon>
        <taxon>Rubus</taxon>
    </lineage>
</organism>
<protein>
    <submittedName>
        <fullName evidence="1">Uncharacterized protein</fullName>
    </submittedName>
</protein>